<keyword evidence="1" id="KW-1133">Transmembrane helix</keyword>
<organism evidence="2 3">
    <name type="scientific">Perkinsus chesapeaki</name>
    <name type="common">Clam parasite</name>
    <name type="synonym">Perkinsus andrewsi</name>
    <dbReference type="NCBI Taxonomy" id="330153"/>
    <lineage>
        <taxon>Eukaryota</taxon>
        <taxon>Sar</taxon>
        <taxon>Alveolata</taxon>
        <taxon>Perkinsozoa</taxon>
        <taxon>Perkinsea</taxon>
        <taxon>Perkinsida</taxon>
        <taxon>Perkinsidae</taxon>
        <taxon>Perkinsus</taxon>
    </lineage>
</organism>
<keyword evidence="1" id="KW-0472">Membrane</keyword>
<feature type="transmembrane region" description="Helical" evidence="1">
    <location>
        <begin position="20"/>
        <end position="41"/>
    </location>
</feature>
<evidence type="ECO:0000313" key="2">
    <source>
        <dbReference type="EMBL" id="KAF4674398.1"/>
    </source>
</evidence>
<keyword evidence="1" id="KW-0812">Transmembrane</keyword>
<dbReference type="Proteomes" id="UP000591131">
    <property type="component" value="Unassembled WGS sequence"/>
</dbReference>
<reference evidence="2 3" key="1">
    <citation type="submission" date="2020-04" db="EMBL/GenBank/DDBJ databases">
        <title>Perkinsus chesapeaki whole genome sequence.</title>
        <authorList>
            <person name="Bogema D.R."/>
        </authorList>
    </citation>
    <scope>NUCLEOTIDE SEQUENCE [LARGE SCALE GENOMIC DNA]</scope>
    <source>
        <strain evidence="2">ATCC PRA-425</strain>
    </source>
</reference>
<sequence>MNVQTSKGQARTQEKEWSPYGKGCCMLFLLGMMLTMLGYVGGFRDPPPMPRNGLFAGVSDKYHFRWFLHNFDSDPFEGRVYIAATRLDVINPKEFNATGVLYWRGDSPRYAMELNKSDDGLVNLSRNIGLR</sequence>
<protein>
    <submittedName>
        <fullName evidence="2">Uncharacterized protein</fullName>
    </submittedName>
</protein>
<evidence type="ECO:0000313" key="3">
    <source>
        <dbReference type="Proteomes" id="UP000591131"/>
    </source>
</evidence>
<accession>A0A7J6MS12</accession>
<dbReference type="AlphaFoldDB" id="A0A7J6MS12"/>
<gene>
    <name evidence="2" type="ORF">FOL47_009307</name>
</gene>
<proteinExistence type="predicted"/>
<evidence type="ECO:0000256" key="1">
    <source>
        <dbReference type="SAM" id="Phobius"/>
    </source>
</evidence>
<dbReference type="EMBL" id="JAAPAO010000064">
    <property type="protein sequence ID" value="KAF4674398.1"/>
    <property type="molecule type" value="Genomic_DNA"/>
</dbReference>
<keyword evidence="3" id="KW-1185">Reference proteome</keyword>
<comment type="caution">
    <text evidence="2">The sequence shown here is derived from an EMBL/GenBank/DDBJ whole genome shotgun (WGS) entry which is preliminary data.</text>
</comment>
<name>A0A7J6MS12_PERCH</name>